<evidence type="ECO:0000313" key="1">
    <source>
        <dbReference type="EMBL" id="GAV23916.1"/>
    </source>
</evidence>
<dbReference type="EMBL" id="BDJK01000062">
    <property type="protein sequence ID" value="GAV23916.1"/>
    <property type="molecule type" value="Genomic_DNA"/>
</dbReference>
<evidence type="ECO:0000313" key="2">
    <source>
        <dbReference type="Proteomes" id="UP000187485"/>
    </source>
</evidence>
<dbReference type="RefSeq" id="WP_075860312.1">
    <property type="nucleotide sequence ID" value="NZ_BDJK01000062.1"/>
</dbReference>
<accession>A0A1L8CYA0</accession>
<dbReference type="Proteomes" id="UP000187485">
    <property type="component" value="Unassembled WGS sequence"/>
</dbReference>
<dbReference type="OrthoDB" id="9823343at2"/>
<keyword evidence="2" id="KW-1185">Reference proteome</keyword>
<name>A0A1L8CYA0_9THEO</name>
<dbReference type="STRING" id="870242.cpu_24260"/>
<comment type="caution">
    <text evidence="1">The sequence shown here is derived from an EMBL/GenBank/DDBJ whole genome shotgun (WGS) entry which is preliminary data.</text>
</comment>
<organism evidence="1 2">
    <name type="scientific">Carboxydothermus pertinax</name>
    <dbReference type="NCBI Taxonomy" id="870242"/>
    <lineage>
        <taxon>Bacteria</taxon>
        <taxon>Bacillati</taxon>
        <taxon>Bacillota</taxon>
        <taxon>Clostridia</taxon>
        <taxon>Thermoanaerobacterales</taxon>
        <taxon>Thermoanaerobacteraceae</taxon>
        <taxon>Carboxydothermus</taxon>
    </lineage>
</organism>
<protein>
    <submittedName>
        <fullName evidence="1">Uncharacterized protein</fullName>
    </submittedName>
</protein>
<reference evidence="2" key="1">
    <citation type="submission" date="2016-12" db="EMBL/GenBank/DDBJ databases">
        <title>Draft Genome Sequences od Carboxydothermus pertinax and islandicus, Hydrogenogenic Carboxydotrophic Bacteria.</title>
        <authorList>
            <person name="Fukuyama Y."/>
            <person name="Ohmae K."/>
            <person name="Yoneda Y."/>
            <person name="Yoshida T."/>
            <person name="Sako Y."/>
        </authorList>
    </citation>
    <scope>NUCLEOTIDE SEQUENCE [LARGE SCALE GENOMIC DNA]</scope>
    <source>
        <strain evidence="2">Ug1</strain>
    </source>
</reference>
<proteinExistence type="predicted"/>
<dbReference type="AlphaFoldDB" id="A0A1L8CYA0"/>
<gene>
    <name evidence="1" type="ORF">cpu_24260</name>
</gene>
<sequence length="217" mass="25191">MRLYFPVKMLEILEISWNNEINEVTITPPDGCLDLTPFNLPLKAPFTISKSGNQLFTTTKEDLLKLERNVEIVKCNLCLDVQADKESLYPVAPTNIFYQDDYQIVFFAELAGVYRPLPVFLSWWYEEKPWFFSVGQVPPLPQEYEGKTFVRSYAYGLFINPEMPKGTWKVRFDFPTGRNLCCLEARLLARNRPRYGESGVLFRPKQEGGKILDELVE</sequence>